<name>A0A0F9BBL0_9ZZZZ</name>
<gene>
    <name evidence="1" type="ORF">LCGC14_2468900</name>
</gene>
<reference evidence="1" key="1">
    <citation type="journal article" date="2015" name="Nature">
        <title>Complex archaea that bridge the gap between prokaryotes and eukaryotes.</title>
        <authorList>
            <person name="Spang A."/>
            <person name="Saw J.H."/>
            <person name="Jorgensen S.L."/>
            <person name="Zaremba-Niedzwiedzka K."/>
            <person name="Martijn J."/>
            <person name="Lind A.E."/>
            <person name="van Eijk R."/>
            <person name="Schleper C."/>
            <person name="Guy L."/>
            <person name="Ettema T.J."/>
        </authorList>
    </citation>
    <scope>NUCLEOTIDE SEQUENCE</scope>
</reference>
<evidence type="ECO:0000313" key="1">
    <source>
        <dbReference type="EMBL" id="KKL19100.1"/>
    </source>
</evidence>
<accession>A0A0F9BBL0</accession>
<dbReference type="AlphaFoldDB" id="A0A0F9BBL0"/>
<proteinExistence type="predicted"/>
<sequence>MLNMADSKLKVEGYEYGPWRLAYQCLCGKYFHWRVFRDGLIPSGTYPPSVCPDCGRAKETFTKGAGRTVSEVTHSRFLGREQLRLIKHEWTVYDGA</sequence>
<dbReference type="EMBL" id="LAZR01038612">
    <property type="protein sequence ID" value="KKL19100.1"/>
    <property type="molecule type" value="Genomic_DNA"/>
</dbReference>
<protein>
    <recommendedName>
        <fullName evidence="2">Rubredoxin-like domain-containing protein</fullName>
    </recommendedName>
</protein>
<comment type="caution">
    <text evidence="1">The sequence shown here is derived from an EMBL/GenBank/DDBJ whole genome shotgun (WGS) entry which is preliminary data.</text>
</comment>
<evidence type="ECO:0008006" key="2">
    <source>
        <dbReference type="Google" id="ProtNLM"/>
    </source>
</evidence>
<organism evidence="1">
    <name type="scientific">marine sediment metagenome</name>
    <dbReference type="NCBI Taxonomy" id="412755"/>
    <lineage>
        <taxon>unclassified sequences</taxon>
        <taxon>metagenomes</taxon>
        <taxon>ecological metagenomes</taxon>
    </lineage>
</organism>